<evidence type="ECO:0000256" key="7">
    <source>
        <dbReference type="SAM" id="MobiDB-lite"/>
    </source>
</evidence>
<dbReference type="SMART" id="SM00360">
    <property type="entry name" value="RRM"/>
    <property type="match status" value="3"/>
</dbReference>
<dbReference type="PANTHER" id="PTHR10352">
    <property type="entry name" value="EUKARYOTIC TRANSLATION INITIATION FACTOR 3 SUBUNIT G"/>
    <property type="match status" value="1"/>
</dbReference>
<evidence type="ECO:0000256" key="4">
    <source>
        <dbReference type="ARBA" id="ARBA00022884"/>
    </source>
</evidence>
<gene>
    <name evidence="9" type="ORF">DEA37_0006053</name>
</gene>
<dbReference type="CDD" id="cd12652">
    <property type="entry name" value="RRM2_Hu"/>
    <property type="match status" value="1"/>
</dbReference>
<dbReference type="FunFam" id="3.30.70.330:FF:000205">
    <property type="entry name" value="Sex lethal, isoform B"/>
    <property type="match status" value="1"/>
</dbReference>
<dbReference type="Gene3D" id="3.30.70.330">
    <property type="match status" value="3"/>
</dbReference>
<evidence type="ECO:0000256" key="1">
    <source>
        <dbReference type="ARBA" id="ARBA00004123"/>
    </source>
</evidence>
<dbReference type="Pfam" id="PF00076">
    <property type="entry name" value="RRM_1"/>
    <property type="match status" value="3"/>
</dbReference>
<feature type="domain" description="RRM" evidence="8">
    <location>
        <begin position="288"/>
        <end position="366"/>
    </location>
</feature>
<evidence type="ECO:0000256" key="2">
    <source>
        <dbReference type="ARBA" id="ARBA00006266"/>
    </source>
</evidence>
<dbReference type="InterPro" id="IPR000504">
    <property type="entry name" value="RRM_dom"/>
</dbReference>
<name>A0A5J4NXH9_9TREM</name>
<protein>
    <submittedName>
        <fullName evidence="9">ELAV like protein 2/3/4</fullName>
    </submittedName>
</protein>
<dbReference type="GO" id="GO:0003729">
    <property type="term" value="F:mRNA binding"/>
    <property type="evidence" value="ECO:0007669"/>
    <property type="project" value="UniProtKB-ARBA"/>
</dbReference>
<evidence type="ECO:0000313" key="10">
    <source>
        <dbReference type="Proteomes" id="UP000324629"/>
    </source>
</evidence>
<dbReference type="AlphaFoldDB" id="A0A5J4NXH9"/>
<dbReference type="FunFam" id="3.30.70.330:FF:000383">
    <property type="entry name" value="Sex lethal, isoform D"/>
    <property type="match status" value="1"/>
</dbReference>
<dbReference type="CDD" id="cd12650">
    <property type="entry name" value="RRM1_Hu"/>
    <property type="match status" value="1"/>
</dbReference>
<comment type="subcellular location">
    <subcellularLocation>
        <location evidence="1">Nucleus</location>
    </subcellularLocation>
</comment>
<dbReference type="EMBL" id="QNGE01000497">
    <property type="protein sequence ID" value="KAA3680234.1"/>
    <property type="molecule type" value="Genomic_DNA"/>
</dbReference>
<dbReference type="InterPro" id="IPR006548">
    <property type="entry name" value="ELAD_HU_SF"/>
</dbReference>
<dbReference type="GO" id="GO:0050686">
    <property type="term" value="P:negative regulation of mRNA processing"/>
    <property type="evidence" value="ECO:0007669"/>
    <property type="project" value="UniProtKB-ARBA"/>
</dbReference>
<dbReference type="Proteomes" id="UP000324629">
    <property type="component" value="Unassembled WGS sequence"/>
</dbReference>
<feature type="region of interest" description="Disordered" evidence="7">
    <location>
        <begin position="580"/>
        <end position="610"/>
    </location>
</feature>
<reference evidence="9 10" key="1">
    <citation type="journal article" date="2019" name="Gigascience">
        <title>Whole-genome sequence of the oriental lung fluke Paragonimus westermani.</title>
        <authorList>
            <person name="Oey H."/>
            <person name="Zakrzewski M."/>
            <person name="Narain K."/>
            <person name="Devi K.R."/>
            <person name="Agatsuma T."/>
            <person name="Nawaratna S."/>
            <person name="Gobert G.N."/>
            <person name="Jones M.K."/>
            <person name="Ragan M.A."/>
            <person name="McManus D.P."/>
            <person name="Krause L."/>
        </authorList>
    </citation>
    <scope>NUCLEOTIDE SEQUENCE [LARGE SCALE GENOMIC DNA]</scope>
    <source>
        <strain evidence="9 10">IND2009</strain>
    </source>
</reference>
<evidence type="ECO:0000256" key="3">
    <source>
        <dbReference type="ARBA" id="ARBA00022737"/>
    </source>
</evidence>
<evidence type="ECO:0000256" key="5">
    <source>
        <dbReference type="ARBA" id="ARBA00023242"/>
    </source>
</evidence>
<keyword evidence="10" id="KW-1185">Reference proteome</keyword>
<dbReference type="PROSITE" id="PS50102">
    <property type="entry name" value="RRM"/>
    <property type="match status" value="3"/>
</dbReference>
<keyword evidence="3" id="KW-0677">Repeat</keyword>
<feature type="compositionally biased region" description="Polar residues" evidence="7">
    <location>
        <begin position="201"/>
        <end position="219"/>
    </location>
</feature>
<organism evidence="9 10">
    <name type="scientific">Paragonimus westermani</name>
    <dbReference type="NCBI Taxonomy" id="34504"/>
    <lineage>
        <taxon>Eukaryota</taxon>
        <taxon>Metazoa</taxon>
        <taxon>Spiralia</taxon>
        <taxon>Lophotrochozoa</taxon>
        <taxon>Platyhelminthes</taxon>
        <taxon>Trematoda</taxon>
        <taxon>Digenea</taxon>
        <taxon>Plagiorchiida</taxon>
        <taxon>Troglotremata</taxon>
        <taxon>Troglotrematidae</taxon>
        <taxon>Paragonimus</taxon>
    </lineage>
</organism>
<dbReference type="InterPro" id="IPR035979">
    <property type="entry name" value="RBD_domain_sf"/>
</dbReference>
<dbReference type="PRINTS" id="PR00961">
    <property type="entry name" value="HUDSXLRNA"/>
</dbReference>
<evidence type="ECO:0000256" key="6">
    <source>
        <dbReference type="PROSITE-ProRule" id="PRU00176"/>
    </source>
</evidence>
<keyword evidence="5" id="KW-0539">Nucleus</keyword>
<feature type="compositionally biased region" description="Polar residues" evidence="7">
    <location>
        <begin position="1"/>
        <end position="10"/>
    </location>
</feature>
<dbReference type="InterPro" id="IPR012677">
    <property type="entry name" value="Nucleotide-bd_a/b_plait_sf"/>
</dbReference>
<dbReference type="GO" id="GO:0010629">
    <property type="term" value="P:negative regulation of gene expression"/>
    <property type="evidence" value="ECO:0007669"/>
    <property type="project" value="UniProtKB-ARBA"/>
</dbReference>
<feature type="domain" description="RRM" evidence="8">
    <location>
        <begin position="374"/>
        <end position="454"/>
    </location>
</feature>
<comment type="similarity">
    <text evidence="2">Belongs to the RRM elav family.</text>
</comment>
<dbReference type="GO" id="GO:0009967">
    <property type="term" value="P:positive regulation of signal transduction"/>
    <property type="evidence" value="ECO:0007669"/>
    <property type="project" value="UniProtKB-ARBA"/>
</dbReference>
<feature type="compositionally biased region" description="Polar residues" evidence="7">
    <location>
        <begin position="588"/>
        <end position="606"/>
    </location>
</feature>
<dbReference type="GO" id="GO:0005737">
    <property type="term" value="C:cytoplasm"/>
    <property type="evidence" value="ECO:0007669"/>
    <property type="project" value="UniProtKB-ARBA"/>
</dbReference>
<keyword evidence="4 6" id="KW-0694">RNA-binding</keyword>
<dbReference type="NCBIfam" id="TIGR01661">
    <property type="entry name" value="ELAV_HUD_SF"/>
    <property type="match status" value="1"/>
</dbReference>
<feature type="domain" description="RRM" evidence="8">
    <location>
        <begin position="795"/>
        <end position="858"/>
    </location>
</feature>
<proteinExistence type="inferred from homology"/>
<dbReference type="SUPFAM" id="SSF54928">
    <property type="entry name" value="RNA-binding domain, RBD"/>
    <property type="match status" value="2"/>
</dbReference>
<evidence type="ECO:0000259" key="8">
    <source>
        <dbReference type="PROSITE" id="PS50102"/>
    </source>
</evidence>
<dbReference type="InterPro" id="IPR002343">
    <property type="entry name" value="Hud_Sxl_RNA"/>
</dbReference>
<accession>A0A5J4NXH9</accession>
<sequence>MTRGSPTASHTHVPPETFVCNGTENGYRDSSVSLDHRSDDNPPLYPVVSRGCHPPKSYKGEFFSLTGKRSVCQTYKTSNGILTKSWKSVGVLCEIKNSRTGSKKKNSQSRCPSEFRSCERQVESVINGGLVRNGNSDGKNLEELSLERITNREVITNGVEESLEDRLSDDEQNGSCWSDATISKPHSCAKIDARWNEGRESNSFTSTEKGITSDGTNLNTTVSSCQETAGGRFTPDSSLCESPKMNTNISEGELMEKSEPGASVKIDQETAQPTESQKIPDVTEDNHTNLIVNYLPQNMSQEEIRNLFATIGEVDSCKLIKDKNTSQNLGYGFVNYIHSKDAERAIATLNGLQLQNKTIKVSLARPSSESIKGANLYISGLPPSMTQQKLEELFNSCGRIITSRILYDNNTGASRGVGFIRFDQRVEAERAIKQLNGIVPENGTEPITVKLANSPAAAAAAAAAASSSSTSNSNGIKFHLSGLPSNEFGLVDETVFSNKPNQAALTTTMMLLQQAASQAADPFNPINRISRLSPQSAGSLLPSPYQYPHPRMTRQNYLTRQLNPVTRRLFAAAAAALQQQQQQQQQQPGPQSHLLAQSTTSGTQRNPVRMTHPLCSVAPSASPVLPNLFSTQANLFPALATHSQPPFFYPRYRHPSQGRAPGMLGSPTNTPINGILQPPPIQSTGSHHFAAYAVPAADGSVGLDPFNPCSLNALAATTTFVNCATLGQPCAELAPGTPIPMGFNSAALPGAYGAPPVLPPLSIGPSLPSFRPTPVYSHSTPAGSNSYLSGGLMPWCLFVCNLPPDCEEATLWRLFGPFGAVRSVKVVRDAVTNRCRGFGFVNMTNYAEAALAIHYLNG</sequence>
<dbReference type="InterPro" id="IPR034775">
    <property type="entry name" value="Elav_RRM1"/>
</dbReference>
<feature type="region of interest" description="Disordered" evidence="7">
    <location>
        <begin position="1"/>
        <end position="20"/>
    </location>
</feature>
<dbReference type="GO" id="GO:1990904">
    <property type="term" value="C:ribonucleoprotein complex"/>
    <property type="evidence" value="ECO:0007669"/>
    <property type="project" value="InterPro"/>
</dbReference>
<dbReference type="GO" id="GO:0005634">
    <property type="term" value="C:nucleus"/>
    <property type="evidence" value="ECO:0007669"/>
    <property type="project" value="UniProtKB-SubCell"/>
</dbReference>
<evidence type="ECO:0000313" key="9">
    <source>
        <dbReference type="EMBL" id="KAA3680234.1"/>
    </source>
</evidence>
<feature type="region of interest" description="Disordered" evidence="7">
    <location>
        <begin position="199"/>
        <end position="219"/>
    </location>
</feature>
<comment type="caution">
    <text evidence="9">The sequence shown here is derived from an EMBL/GenBank/DDBJ whole genome shotgun (WGS) entry which is preliminary data.</text>
</comment>